<proteinExistence type="predicted"/>
<sequence length="39" mass="4261">MLGCKWKMENVSPAVFHFSLLIKYTSGFKGEGRSIGGAI</sequence>
<protein>
    <submittedName>
        <fullName evidence="1">Uncharacterized protein</fullName>
    </submittedName>
</protein>
<evidence type="ECO:0000313" key="1">
    <source>
        <dbReference type="EMBL" id="ERT06426.1"/>
    </source>
</evidence>
<comment type="caution">
    <text evidence="1">The sequence shown here is derived from an EMBL/GenBank/DDBJ whole genome shotgun (WGS) entry which is preliminary data.</text>
</comment>
<evidence type="ECO:0000313" key="2">
    <source>
        <dbReference type="Proteomes" id="UP000017127"/>
    </source>
</evidence>
<dbReference type="Proteomes" id="UP000017127">
    <property type="component" value="Unassembled WGS sequence"/>
</dbReference>
<reference evidence="1 2" key="1">
    <citation type="journal article" date="2013" name="Front. Microbiol.">
        <title>Comparative genomic analyses of the cyanobacterium, Lyngbya aestuarii BL J, a powerful hydrogen producer.</title>
        <authorList>
            <person name="Kothari A."/>
            <person name="Vaughn M."/>
            <person name="Garcia-Pichel F."/>
        </authorList>
    </citation>
    <scope>NUCLEOTIDE SEQUENCE [LARGE SCALE GENOMIC DNA]</scope>
    <source>
        <strain evidence="1 2">BL J</strain>
    </source>
</reference>
<name>U7QJ39_9CYAN</name>
<accession>U7QJ39</accession>
<dbReference type="EMBL" id="AUZM01000037">
    <property type="protein sequence ID" value="ERT06426.1"/>
    <property type="molecule type" value="Genomic_DNA"/>
</dbReference>
<dbReference type="AlphaFoldDB" id="U7QJ39"/>
<gene>
    <name evidence="1" type="ORF">M595_3654</name>
</gene>
<keyword evidence="2" id="KW-1185">Reference proteome</keyword>
<organism evidence="1 2">
    <name type="scientific">Lyngbya aestuarii BL J</name>
    <dbReference type="NCBI Taxonomy" id="1348334"/>
    <lineage>
        <taxon>Bacteria</taxon>
        <taxon>Bacillati</taxon>
        <taxon>Cyanobacteriota</taxon>
        <taxon>Cyanophyceae</taxon>
        <taxon>Oscillatoriophycideae</taxon>
        <taxon>Oscillatoriales</taxon>
        <taxon>Microcoleaceae</taxon>
        <taxon>Lyngbya</taxon>
    </lineage>
</organism>